<comment type="caution">
    <text evidence="1">The sequence shown here is derived from an EMBL/GenBank/DDBJ whole genome shotgun (WGS) entry which is preliminary data.</text>
</comment>
<organism evidence="1 2">
    <name type="scientific">Bacillus songklensis</name>
    <dbReference type="NCBI Taxonomy" id="1069116"/>
    <lineage>
        <taxon>Bacteria</taxon>
        <taxon>Bacillati</taxon>
        <taxon>Bacillota</taxon>
        <taxon>Bacilli</taxon>
        <taxon>Bacillales</taxon>
        <taxon>Bacillaceae</taxon>
        <taxon>Bacillus</taxon>
    </lineage>
</organism>
<protein>
    <submittedName>
        <fullName evidence="1">Uncharacterized protein</fullName>
    </submittedName>
</protein>
<proteinExistence type="predicted"/>
<keyword evidence="2" id="KW-1185">Reference proteome</keyword>
<sequence length="78" mass="9132">MKLETMKTMAFDIKDLVVFDNDTEAIMYVTKDIYSDSYIIAIPVITFAWVIRTEHPEQDYDWLLKSNIGIGDLVRKEI</sequence>
<gene>
    <name evidence="1" type="ORF">ACFOU2_02355</name>
</gene>
<dbReference type="EMBL" id="JBHRZT010000014">
    <property type="protein sequence ID" value="MFC3882426.1"/>
    <property type="molecule type" value="Genomic_DNA"/>
</dbReference>
<evidence type="ECO:0000313" key="1">
    <source>
        <dbReference type="EMBL" id="MFC3882426.1"/>
    </source>
</evidence>
<accession>A0ABV8AZQ6</accession>
<reference evidence="2" key="1">
    <citation type="journal article" date="2019" name="Int. J. Syst. Evol. Microbiol.">
        <title>The Global Catalogue of Microorganisms (GCM) 10K type strain sequencing project: providing services to taxonomists for standard genome sequencing and annotation.</title>
        <authorList>
            <consortium name="The Broad Institute Genomics Platform"/>
            <consortium name="The Broad Institute Genome Sequencing Center for Infectious Disease"/>
            <person name="Wu L."/>
            <person name="Ma J."/>
        </authorList>
    </citation>
    <scope>NUCLEOTIDE SEQUENCE [LARGE SCALE GENOMIC DNA]</scope>
    <source>
        <strain evidence="2">CCUG 61889</strain>
    </source>
</reference>
<dbReference type="Proteomes" id="UP001595752">
    <property type="component" value="Unassembled WGS sequence"/>
</dbReference>
<name>A0ABV8AZQ6_9BACI</name>
<dbReference type="RefSeq" id="WP_377911895.1">
    <property type="nucleotide sequence ID" value="NZ_JBHRZT010000014.1"/>
</dbReference>
<evidence type="ECO:0000313" key="2">
    <source>
        <dbReference type="Proteomes" id="UP001595752"/>
    </source>
</evidence>